<protein>
    <submittedName>
        <fullName evidence="2">Uncharacterized protein</fullName>
    </submittedName>
</protein>
<keyword evidence="3" id="KW-1185">Reference proteome</keyword>
<organism evidence="2 3">
    <name type="scientific">Trifolium medium</name>
    <dbReference type="NCBI Taxonomy" id="97028"/>
    <lineage>
        <taxon>Eukaryota</taxon>
        <taxon>Viridiplantae</taxon>
        <taxon>Streptophyta</taxon>
        <taxon>Embryophyta</taxon>
        <taxon>Tracheophyta</taxon>
        <taxon>Spermatophyta</taxon>
        <taxon>Magnoliopsida</taxon>
        <taxon>eudicotyledons</taxon>
        <taxon>Gunneridae</taxon>
        <taxon>Pentapetalae</taxon>
        <taxon>rosids</taxon>
        <taxon>fabids</taxon>
        <taxon>Fabales</taxon>
        <taxon>Fabaceae</taxon>
        <taxon>Papilionoideae</taxon>
        <taxon>50 kb inversion clade</taxon>
        <taxon>NPAAA clade</taxon>
        <taxon>Hologalegina</taxon>
        <taxon>IRL clade</taxon>
        <taxon>Trifolieae</taxon>
        <taxon>Trifolium</taxon>
    </lineage>
</organism>
<accession>A0A392RSM6</accession>
<dbReference type="AlphaFoldDB" id="A0A392RSM6"/>
<evidence type="ECO:0000256" key="1">
    <source>
        <dbReference type="SAM" id="SignalP"/>
    </source>
</evidence>
<evidence type="ECO:0000313" key="2">
    <source>
        <dbReference type="EMBL" id="MCI39638.1"/>
    </source>
</evidence>
<proteinExistence type="predicted"/>
<name>A0A392RSM6_9FABA</name>
<feature type="chain" id="PRO_5017471863" evidence="1">
    <location>
        <begin position="17"/>
        <end position="66"/>
    </location>
</feature>
<dbReference type="Proteomes" id="UP000265520">
    <property type="component" value="Unassembled WGS sequence"/>
</dbReference>
<dbReference type="EMBL" id="LXQA010269884">
    <property type="protein sequence ID" value="MCI39638.1"/>
    <property type="molecule type" value="Genomic_DNA"/>
</dbReference>
<feature type="signal peptide" evidence="1">
    <location>
        <begin position="1"/>
        <end position="16"/>
    </location>
</feature>
<reference evidence="2 3" key="1">
    <citation type="journal article" date="2018" name="Front. Plant Sci.">
        <title>Red Clover (Trifolium pratense) and Zigzag Clover (T. medium) - A Picture of Genomic Similarities and Differences.</title>
        <authorList>
            <person name="Dluhosova J."/>
            <person name="Istvanek J."/>
            <person name="Nedelnik J."/>
            <person name="Repkova J."/>
        </authorList>
    </citation>
    <scope>NUCLEOTIDE SEQUENCE [LARGE SCALE GENOMIC DNA]</scope>
    <source>
        <strain evidence="3">cv. 10/8</strain>
        <tissue evidence="2">Leaf</tissue>
    </source>
</reference>
<sequence length="66" mass="7743">MLIVVLFIVEDLEIQGVDQNQSPKSQFWVAQNFCNWWRWRYGGAGFNGRSKYGSGLTRDGYTYCVW</sequence>
<evidence type="ECO:0000313" key="3">
    <source>
        <dbReference type="Proteomes" id="UP000265520"/>
    </source>
</evidence>
<comment type="caution">
    <text evidence="2">The sequence shown here is derived from an EMBL/GenBank/DDBJ whole genome shotgun (WGS) entry which is preliminary data.</text>
</comment>
<keyword evidence="1" id="KW-0732">Signal</keyword>
<feature type="non-terminal residue" evidence="2">
    <location>
        <position position="66"/>
    </location>
</feature>